<feature type="compositionally biased region" description="Acidic residues" evidence="1">
    <location>
        <begin position="182"/>
        <end position="191"/>
    </location>
</feature>
<keyword evidence="3" id="KW-1185">Reference proteome</keyword>
<dbReference type="OrthoDB" id="5327923at2759"/>
<dbReference type="AlphaFoldDB" id="A0A9W8JMD6"/>
<feature type="region of interest" description="Disordered" evidence="1">
    <location>
        <begin position="168"/>
        <end position="199"/>
    </location>
</feature>
<feature type="non-terminal residue" evidence="2">
    <location>
        <position position="272"/>
    </location>
</feature>
<comment type="caution">
    <text evidence="2">The sequence shown here is derived from an EMBL/GenBank/DDBJ whole genome shotgun (WGS) entry which is preliminary data.</text>
</comment>
<evidence type="ECO:0000313" key="3">
    <source>
        <dbReference type="Proteomes" id="UP001140091"/>
    </source>
</evidence>
<protein>
    <submittedName>
        <fullName evidence="2">Uncharacterized protein</fullName>
    </submittedName>
</protein>
<feature type="compositionally biased region" description="Basic and acidic residues" evidence="1">
    <location>
        <begin position="168"/>
        <end position="181"/>
    </location>
</feature>
<dbReference type="Proteomes" id="UP001140091">
    <property type="component" value="Unassembled WGS sequence"/>
</dbReference>
<evidence type="ECO:0000313" key="2">
    <source>
        <dbReference type="EMBL" id="KAJ2933513.1"/>
    </source>
</evidence>
<organism evidence="2 3">
    <name type="scientific">Candolleomyces eurysporus</name>
    <dbReference type="NCBI Taxonomy" id="2828524"/>
    <lineage>
        <taxon>Eukaryota</taxon>
        <taxon>Fungi</taxon>
        <taxon>Dikarya</taxon>
        <taxon>Basidiomycota</taxon>
        <taxon>Agaricomycotina</taxon>
        <taxon>Agaricomycetes</taxon>
        <taxon>Agaricomycetidae</taxon>
        <taxon>Agaricales</taxon>
        <taxon>Agaricineae</taxon>
        <taxon>Psathyrellaceae</taxon>
        <taxon>Candolleomyces</taxon>
    </lineage>
</organism>
<gene>
    <name evidence="2" type="ORF">H1R20_g3580</name>
</gene>
<accession>A0A9W8JMD6</accession>
<sequence length="272" mass="31433">MHGARLPRTIAEEAHLYLKPNQLCGTGKHLVVYDAGRDIPRSLIVWDVICKKNYNRRIRIIDAGVQWQRAVDGNTYKHRAGEAGQSFSPSKLPLTARVSIVAKMSLGYDYHLEKEANFYQEFPVHLYQPFMGYNIIAPLRGPVPVGALVPHFYGYYVPDETFPSSFWKKEKREGKGQNKDADDGEDDDEEHEKDGISERADRLEHDYRIPLLLIENCGETVCDILDSMSIDDRQHRTSLFLRLHHEGLRLAIGESTERYEEIRFERNQFQVD</sequence>
<proteinExistence type="predicted"/>
<name>A0A9W8JMD6_9AGAR</name>
<evidence type="ECO:0000256" key="1">
    <source>
        <dbReference type="SAM" id="MobiDB-lite"/>
    </source>
</evidence>
<reference evidence="2" key="1">
    <citation type="submission" date="2022-06" db="EMBL/GenBank/DDBJ databases">
        <title>Genome Sequence of Candolleomyces eurysporus.</title>
        <authorList>
            <person name="Buettner E."/>
        </authorList>
    </citation>
    <scope>NUCLEOTIDE SEQUENCE</scope>
    <source>
        <strain evidence="2">VTCC 930004</strain>
    </source>
</reference>
<dbReference type="EMBL" id="JANBPK010000741">
    <property type="protein sequence ID" value="KAJ2933513.1"/>
    <property type="molecule type" value="Genomic_DNA"/>
</dbReference>